<protein>
    <recommendedName>
        <fullName evidence="5">Amidohydrolase</fullName>
    </recommendedName>
</protein>
<organism evidence="3 4">
    <name type="scientific">Xanthomonas theicola</name>
    <dbReference type="NCBI Taxonomy" id="56464"/>
    <lineage>
        <taxon>Bacteria</taxon>
        <taxon>Pseudomonadati</taxon>
        <taxon>Pseudomonadota</taxon>
        <taxon>Gammaproteobacteria</taxon>
        <taxon>Lysobacterales</taxon>
        <taxon>Lysobacteraceae</taxon>
        <taxon>Xanthomonas</taxon>
    </lineage>
</organism>
<proteinExistence type="predicted"/>
<feature type="signal peptide" evidence="2">
    <location>
        <begin position="1"/>
        <end position="19"/>
    </location>
</feature>
<name>A0A2S6ZD68_9XANT</name>
<gene>
    <name evidence="3" type="ORF">XthCFBP4691_13775</name>
</gene>
<dbReference type="InterPro" id="IPR002933">
    <property type="entry name" value="Peptidase_M20"/>
</dbReference>
<dbReference type="OrthoDB" id="9777385at2"/>
<comment type="caution">
    <text evidence="3">The sequence shown here is derived from an EMBL/GenBank/DDBJ whole genome shotgun (WGS) entry which is preliminary data.</text>
</comment>
<sequence>MPRLSRLLSAMLPAVSALACAQSAERPEVAAAAAELHAKLVHWRCDFHQHPTLSNYEAGTAAKVAERVRALGLKPQTGIARHGVVAIIKGALPGLRIALRRTWTRGRSEQTDLAFASEATGEYRGETVGVMHSCGHDAHANSFGAFKAGIRYNIIPDDVAMAGTIGAFEGMRQQIFAGLKAVAEHAAAQRAKAEAHVPDQDGNPATVDDPALTATMLPSLQAVVGADNVDEPPLRMGAEDVSFYPRQVPSLSLFVGAIGPGIDPATAPSNHSPQFLLDESALHVGLRALLQVWLDYLHMKP</sequence>
<dbReference type="Pfam" id="PF01546">
    <property type="entry name" value="Peptidase_M20"/>
    <property type="match status" value="1"/>
</dbReference>
<dbReference type="EMBL" id="MIGX01000070">
    <property type="protein sequence ID" value="PPT89220.1"/>
    <property type="molecule type" value="Genomic_DNA"/>
</dbReference>
<dbReference type="AlphaFoldDB" id="A0A2S6ZD68"/>
<dbReference type="Gene3D" id="3.30.70.360">
    <property type="match status" value="1"/>
</dbReference>
<feature type="chain" id="PRO_5015504918" description="Amidohydrolase" evidence="2">
    <location>
        <begin position="20"/>
        <end position="301"/>
    </location>
</feature>
<evidence type="ECO:0000313" key="3">
    <source>
        <dbReference type="EMBL" id="PPT89220.1"/>
    </source>
</evidence>
<dbReference type="PROSITE" id="PS51257">
    <property type="entry name" value="PROKAR_LIPOPROTEIN"/>
    <property type="match status" value="1"/>
</dbReference>
<dbReference type="Proteomes" id="UP000239898">
    <property type="component" value="Unassembled WGS sequence"/>
</dbReference>
<evidence type="ECO:0008006" key="5">
    <source>
        <dbReference type="Google" id="ProtNLM"/>
    </source>
</evidence>
<accession>A0A2S6ZD68</accession>
<keyword evidence="1" id="KW-0378">Hydrolase</keyword>
<evidence type="ECO:0000256" key="1">
    <source>
        <dbReference type="ARBA" id="ARBA00022801"/>
    </source>
</evidence>
<dbReference type="Gene3D" id="3.40.630.10">
    <property type="entry name" value="Zn peptidases"/>
    <property type="match status" value="2"/>
</dbReference>
<evidence type="ECO:0000256" key="2">
    <source>
        <dbReference type="SAM" id="SignalP"/>
    </source>
</evidence>
<keyword evidence="2" id="KW-0732">Signal</keyword>
<dbReference type="PANTHER" id="PTHR11014">
    <property type="entry name" value="PEPTIDASE M20 FAMILY MEMBER"/>
    <property type="match status" value="1"/>
</dbReference>
<reference evidence="3 4" key="1">
    <citation type="submission" date="2016-08" db="EMBL/GenBank/DDBJ databases">
        <title>Evolution of the type three secretion system and type three effector repertoires in Xanthomonas.</title>
        <authorList>
            <person name="Merda D."/>
            <person name="Briand M."/>
            <person name="Bosis E."/>
            <person name="Rousseau C."/>
            <person name="Portier P."/>
            <person name="Jacques M.-A."/>
            <person name="Fischer-Le Saux M."/>
        </authorList>
    </citation>
    <scope>NUCLEOTIDE SEQUENCE [LARGE SCALE GENOMIC DNA]</scope>
    <source>
        <strain evidence="3 4">CFBP 4691</strain>
    </source>
</reference>
<dbReference type="GO" id="GO:0016787">
    <property type="term" value="F:hydrolase activity"/>
    <property type="evidence" value="ECO:0007669"/>
    <property type="project" value="InterPro"/>
</dbReference>
<dbReference type="InterPro" id="IPR017439">
    <property type="entry name" value="Amidohydrolase"/>
</dbReference>
<evidence type="ECO:0000313" key="4">
    <source>
        <dbReference type="Proteomes" id="UP000239898"/>
    </source>
</evidence>
<dbReference type="PANTHER" id="PTHR11014:SF63">
    <property type="entry name" value="METALLOPEPTIDASE, PUTATIVE (AFU_ORTHOLOGUE AFUA_6G09600)-RELATED"/>
    <property type="match status" value="1"/>
</dbReference>
<keyword evidence="4" id="KW-1185">Reference proteome</keyword>
<dbReference type="SUPFAM" id="SSF53187">
    <property type="entry name" value="Zn-dependent exopeptidases"/>
    <property type="match status" value="1"/>
</dbReference>